<proteinExistence type="predicted"/>
<sequence>MANQNNQQLQSENASLKTELESQKVVKCPVCLVNPNGQLDFLAYLCGHIVCVECKDRLLLFCCLLVFPNILVHGYFVTEAFFSEQNQEKIYVDLEINHVIKDNDLFPNTFKVKFSELGHKIESEITQAAIDNNQDNLNVFYQDQNGNFVQHLSHSSK</sequence>
<feature type="transmembrane region" description="Helical" evidence="1">
    <location>
        <begin position="58"/>
        <end position="77"/>
    </location>
</feature>
<dbReference type="AlphaFoldDB" id="A0A814PE90"/>
<keyword evidence="1" id="KW-0472">Membrane</keyword>
<evidence type="ECO:0008006" key="4">
    <source>
        <dbReference type="Google" id="ProtNLM"/>
    </source>
</evidence>
<reference evidence="2" key="1">
    <citation type="submission" date="2021-02" db="EMBL/GenBank/DDBJ databases">
        <authorList>
            <person name="Nowell W R."/>
        </authorList>
    </citation>
    <scope>NUCLEOTIDE SEQUENCE</scope>
    <source>
        <strain evidence="2">Ploen Becks lab</strain>
    </source>
</reference>
<keyword evidence="1" id="KW-0812">Transmembrane</keyword>
<keyword evidence="1" id="KW-1133">Transmembrane helix</keyword>
<comment type="caution">
    <text evidence="2">The sequence shown here is derived from an EMBL/GenBank/DDBJ whole genome shotgun (WGS) entry which is preliminary data.</text>
</comment>
<evidence type="ECO:0000313" key="3">
    <source>
        <dbReference type="Proteomes" id="UP000663879"/>
    </source>
</evidence>
<evidence type="ECO:0000256" key="1">
    <source>
        <dbReference type="SAM" id="Phobius"/>
    </source>
</evidence>
<feature type="non-terminal residue" evidence="2">
    <location>
        <position position="1"/>
    </location>
</feature>
<dbReference type="EMBL" id="CAJNOC010007741">
    <property type="protein sequence ID" value="CAF1104088.1"/>
    <property type="molecule type" value="Genomic_DNA"/>
</dbReference>
<keyword evidence="3" id="KW-1185">Reference proteome</keyword>
<protein>
    <recommendedName>
        <fullName evidence="4">RING-type domain-containing protein</fullName>
    </recommendedName>
</protein>
<accession>A0A814PE90</accession>
<organism evidence="2 3">
    <name type="scientific">Brachionus calyciflorus</name>
    <dbReference type="NCBI Taxonomy" id="104777"/>
    <lineage>
        <taxon>Eukaryota</taxon>
        <taxon>Metazoa</taxon>
        <taxon>Spiralia</taxon>
        <taxon>Gnathifera</taxon>
        <taxon>Rotifera</taxon>
        <taxon>Eurotatoria</taxon>
        <taxon>Monogononta</taxon>
        <taxon>Pseudotrocha</taxon>
        <taxon>Ploima</taxon>
        <taxon>Brachionidae</taxon>
        <taxon>Brachionus</taxon>
    </lineage>
</organism>
<dbReference type="Proteomes" id="UP000663879">
    <property type="component" value="Unassembled WGS sequence"/>
</dbReference>
<evidence type="ECO:0000313" key="2">
    <source>
        <dbReference type="EMBL" id="CAF1104088.1"/>
    </source>
</evidence>
<name>A0A814PE90_9BILA</name>
<gene>
    <name evidence="2" type="ORF">OXX778_LOCUS21300</name>
</gene>